<dbReference type="Proteomes" id="UP000001542">
    <property type="component" value="Unassembled WGS sequence"/>
</dbReference>
<reference evidence="3" key="1">
    <citation type="submission" date="2006-10" db="EMBL/GenBank/DDBJ databases">
        <authorList>
            <person name="Amadeo P."/>
            <person name="Zhao Q."/>
            <person name="Wortman J."/>
            <person name="Fraser-Liggett C."/>
            <person name="Carlton J."/>
        </authorList>
    </citation>
    <scope>NUCLEOTIDE SEQUENCE</scope>
    <source>
        <strain evidence="3">G3</strain>
    </source>
</reference>
<dbReference type="EMBL" id="DS113263">
    <property type="protein sequence ID" value="EAY14890.1"/>
    <property type="molecule type" value="Genomic_DNA"/>
</dbReference>
<name>A2DXD8_TRIV3</name>
<evidence type="ECO:0000256" key="1">
    <source>
        <dbReference type="SAM" id="Coils"/>
    </source>
</evidence>
<gene>
    <name evidence="3" type="ORF">TVAG_380000</name>
</gene>
<sequence>MSKLFSEQSMDSLNSKPFDDASFNNEILVKDLKDINQKIENLKSELKLKNNKGSHQVIKRQLVQLLRQKKEIELQINVFESKQLSKSLVSYQQPDSHKFSSANNSATSSNSNSYKSPLLHHSNSSFTIHYGNSPEIVNILETISDALSGDFVPTENENLQNEYGILLKEFTTNPISLESFFN</sequence>
<dbReference type="KEGG" id="tva:4772891"/>
<proteinExistence type="predicted"/>
<dbReference type="VEuPathDB" id="TrichDB:TVAG_380000"/>
<accession>A2DXD8</accession>
<reference evidence="3" key="2">
    <citation type="journal article" date="2007" name="Science">
        <title>Draft genome sequence of the sexually transmitted pathogen Trichomonas vaginalis.</title>
        <authorList>
            <person name="Carlton J.M."/>
            <person name="Hirt R.P."/>
            <person name="Silva J.C."/>
            <person name="Delcher A.L."/>
            <person name="Schatz M."/>
            <person name="Zhao Q."/>
            <person name="Wortman J.R."/>
            <person name="Bidwell S.L."/>
            <person name="Alsmark U.C.M."/>
            <person name="Besteiro S."/>
            <person name="Sicheritz-Ponten T."/>
            <person name="Noel C.J."/>
            <person name="Dacks J.B."/>
            <person name="Foster P.G."/>
            <person name="Simillion C."/>
            <person name="Van de Peer Y."/>
            <person name="Miranda-Saavedra D."/>
            <person name="Barton G.J."/>
            <person name="Westrop G.D."/>
            <person name="Mueller S."/>
            <person name="Dessi D."/>
            <person name="Fiori P.L."/>
            <person name="Ren Q."/>
            <person name="Paulsen I."/>
            <person name="Zhang H."/>
            <person name="Bastida-Corcuera F.D."/>
            <person name="Simoes-Barbosa A."/>
            <person name="Brown M.T."/>
            <person name="Hayes R.D."/>
            <person name="Mukherjee M."/>
            <person name="Okumura C.Y."/>
            <person name="Schneider R."/>
            <person name="Smith A.J."/>
            <person name="Vanacova S."/>
            <person name="Villalvazo M."/>
            <person name="Haas B.J."/>
            <person name="Pertea M."/>
            <person name="Feldblyum T.V."/>
            <person name="Utterback T.R."/>
            <person name="Shu C.L."/>
            <person name="Osoegawa K."/>
            <person name="de Jong P.J."/>
            <person name="Hrdy I."/>
            <person name="Horvathova L."/>
            <person name="Zubacova Z."/>
            <person name="Dolezal P."/>
            <person name="Malik S.B."/>
            <person name="Logsdon J.M. Jr."/>
            <person name="Henze K."/>
            <person name="Gupta A."/>
            <person name="Wang C.C."/>
            <person name="Dunne R.L."/>
            <person name="Upcroft J.A."/>
            <person name="Upcroft P."/>
            <person name="White O."/>
            <person name="Salzberg S.L."/>
            <person name="Tang P."/>
            <person name="Chiu C.-H."/>
            <person name="Lee Y.-S."/>
            <person name="Embley T.M."/>
            <person name="Coombs G.H."/>
            <person name="Mottram J.C."/>
            <person name="Tachezy J."/>
            <person name="Fraser-Liggett C.M."/>
            <person name="Johnson P.J."/>
        </authorList>
    </citation>
    <scope>NUCLEOTIDE SEQUENCE [LARGE SCALE GENOMIC DNA]</scope>
    <source>
        <strain evidence="3">G3</strain>
    </source>
</reference>
<feature type="coiled-coil region" evidence="1">
    <location>
        <begin position="25"/>
        <end position="82"/>
    </location>
</feature>
<dbReference type="VEuPathDB" id="TrichDB:TVAGG3_0925630"/>
<dbReference type="AlphaFoldDB" id="A2DXD8"/>
<keyword evidence="4" id="KW-1185">Reference proteome</keyword>
<evidence type="ECO:0000313" key="4">
    <source>
        <dbReference type="Proteomes" id="UP000001542"/>
    </source>
</evidence>
<dbReference type="InParanoid" id="A2DXD8"/>
<evidence type="ECO:0000313" key="3">
    <source>
        <dbReference type="EMBL" id="EAY14890.1"/>
    </source>
</evidence>
<feature type="region of interest" description="Disordered" evidence="2">
    <location>
        <begin position="95"/>
        <end position="116"/>
    </location>
</feature>
<dbReference type="SMR" id="A2DXD8"/>
<feature type="compositionally biased region" description="Low complexity" evidence="2">
    <location>
        <begin position="100"/>
        <end position="113"/>
    </location>
</feature>
<evidence type="ECO:0000256" key="2">
    <source>
        <dbReference type="SAM" id="MobiDB-lite"/>
    </source>
</evidence>
<keyword evidence="1" id="KW-0175">Coiled coil</keyword>
<organism evidence="3 4">
    <name type="scientific">Trichomonas vaginalis (strain ATCC PRA-98 / G3)</name>
    <dbReference type="NCBI Taxonomy" id="412133"/>
    <lineage>
        <taxon>Eukaryota</taxon>
        <taxon>Metamonada</taxon>
        <taxon>Parabasalia</taxon>
        <taxon>Trichomonadida</taxon>
        <taxon>Trichomonadidae</taxon>
        <taxon>Trichomonas</taxon>
    </lineage>
</organism>
<dbReference type="RefSeq" id="XP_001327113.1">
    <property type="nucleotide sequence ID" value="XM_001327078.1"/>
</dbReference>
<protein>
    <submittedName>
        <fullName evidence="3">Uncharacterized protein</fullName>
    </submittedName>
</protein>